<dbReference type="CDD" id="cd01362">
    <property type="entry name" value="Fumarase_classII"/>
    <property type="match status" value="1"/>
</dbReference>
<comment type="function">
    <text evidence="5">Involved in the TCA cycle. Catalyzes the stereospecific interconversion of fumarate to L-malate.</text>
</comment>
<dbReference type="Gene3D" id="1.10.275.10">
    <property type="entry name" value="Fumarase/aspartase (N-terminal domain)"/>
    <property type="match status" value="1"/>
</dbReference>
<feature type="binding site" description="in site B" evidence="5">
    <location>
        <begin position="157"/>
        <end position="160"/>
    </location>
    <ligand>
        <name>substrate</name>
    </ligand>
</feature>
<dbReference type="Pfam" id="PF10415">
    <property type="entry name" value="FumaraseC_C"/>
    <property type="match status" value="1"/>
</dbReference>
<feature type="binding site" evidence="5">
    <location>
        <position position="215"/>
    </location>
    <ligand>
        <name>substrate</name>
    </ligand>
</feature>
<dbReference type="GO" id="GO:0004333">
    <property type="term" value="F:fumarate hydratase activity"/>
    <property type="evidence" value="ECO:0007669"/>
    <property type="project" value="UniProtKB-EC"/>
</dbReference>
<gene>
    <name evidence="5" type="primary">fumC</name>
    <name evidence="8" type="ORF">RM423_10530</name>
</gene>
<evidence type="ECO:0000256" key="5">
    <source>
        <dbReference type="HAMAP-Rule" id="MF_00743"/>
    </source>
</evidence>
<dbReference type="InterPro" id="IPR000362">
    <property type="entry name" value="Fumarate_lyase_fam"/>
</dbReference>
<comment type="subcellular location">
    <subcellularLocation>
        <location evidence="5">Cytoplasm</location>
    </subcellularLocation>
</comment>
<evidence type="ECO:0000313" key="9">
    <source>
        <dbReference type="Proteomes" id="UP001183176"/>
    </source>
</evidence>
<dbReference type="Proteomes" id="UP001183176">
    <property type="component" value="Unassembled WGS sequence"/>
</dbReference>
<evidence type="ECO:0000256" key="1">
    <source>
        <dbReference type="ARBA" id="ARBA00009084"/>
    </source>
</evidence>
<dbReference type="InterPro" id="IPR008948">
    <property type="entry name" value="L-Aspartase-like"/>
</dbReference>
<comment type="miscellaneous">
    <text evidence="5">There are 2 substrate-binding sites: the catalytic A site, and the non-catalytic B site that may play a role in the transfer of substrate or product between the active site and the solvent. Alternatively, the B site may bind allosteric effectors.</text>
</comment>
<dbReference type="PROSITE" id="PS00163">
    <property type="entry name" value="FUMARATE_LYASES"/>
    <property type="match status" value="1"/>
</dbReference>
<feature type="binding site" evidence="5">
    <location>
        <begin position="352"/>
        <end position="354"/>
    </location>
    <ligand>
        <name>substrate</name>
    </ligand>
</feature>
<comment type="caution">
    <text evidence="8">The sequence shown here is derived from an EMBL/GenBank/DDBJ whole genome shotgun (WGS) entry which is preliminary data.</text>
</comment>
<keyword evidence="3 5" id="KW-0816">Tricarboxylic acid cycle</keyword>
<keyword evidence="2 5" id="KW-0963">Cytoplasm</keyword>
<feature type="binding site" evidence="5">
    <location>
        <position position="347"/>
    </location>
    <ligand>
        <name>substrate</name>
    </ligand>
</feature>
<dbReference type="InterPro" id="IPR022761">
    <property type="entry name" value="Fumarate_lyase_N"/>
</dbReference>
<evidence type="ECO:0000259" key="7">
    <source>
        <dbReference type="Pfam" id="PF10415"/>
    </source>
</evidence>
<dbReference type="NCBIfam" id="NF008909">
    <property type="entry name" value="PRK12273.1"/>
    <property type="match status" value="1"/>
</dbReference>
<comment type="pathway">
    <text evidence="5">Carbohydrate metabolism; tricarboxylic acid cycle; (S)-malate from fumarate: step 1/1.</text>
</comment>
<dbReference type="Gene3D" id="1.20.200.10">
    <property type="entry name" value="Fumarase/aspartase (Central domain)"/>
    <property type="match status" value="1"/>
</dbReference>
<evidence type="ECO:0000256" key="2">
    <source>
        <dbReference type="ARBA" id="ARBA00022490"/>
    </source>
</evidence>
<name>A0ABU2JA44_9ACTN</name>
<feature type="binding site" evidence="5">
    <location>
        <begin position="167"/>
        <end position="169"/>
    </location>
    <ligand>
        <name>substrate</name>
    </ligand>
</feature>
<feature type="domain" description="Fumarate lyase N-terminal" evidence="6">
    <location>
        <begin position="28"/>
        <end position="370"/>
    </location>
</feature>
<organism evidence="8 9">
    <name type="scientific">Jatrophihabitans lederbergiae</name>
    <dbReference type="NCBI Taxonomy" id="3075547"/>
    <lineage>
        <taxon>Bacteria</taxon>
        <taxon>Bacillati</taxon>
        <taxon>Actinomycetota</taxon>
        <taxon>Actinomycetes</taxon>
        <taxon>Jatrophihabitantales</taxon>
        <taxon>Jatrophihabitantaceae</taxon>
        <taxon>Jatrophihabitans</taxon>
    </lineage>
</organism>
<keyword evidence="9" id="KW-1185">Reference proteome</keyword>
<dbReference type="SUPFAM" id="SSF48557">
    <property type="entry name" value="L-aspartase-like"/>
    <property type="match status" value="1"/>
</dbReference>
<reference evidence="9" key="1">
    <citation type="submission" date="2023-07" db="EMBL/GenBank/DDBJ databases">
        <title>30 novel species of actinomycetes from the DSMZ collection.</title>
        <authorList>
            <person name="Nouioui I."/>
        </authorList>
    </citation>
    <scope>NUCLEOTIDE SEQUENCE [LARGE SCALE GENOMIC DNA]</scope>
    <source>
        <strain evidence="9">DSM 44399</strain>
    </source>
</reference>
<comment type="subunit">
    <text evidence="5">Homotetramer.</text>
</comment>
<evidence type="ECO:0000256" key="3">
    <source>
        <dbReference type="ARBA" id="ARBA00022532"/>
    </source>
</evidence>
<evidence type="ECO:0000256" key="4">
    <source>
        <dbReference type="ARBA" id="ARBA00023239"/>
    </source>
</evidence>
<dbReference type="HAMAP" id="MF_00743">
    <property type="entry name" value="FumaraseC"/>
    <property type="match status" value="1"/>
</dbReference>
<sequence>MYEQSNVESRNFDADSSAKFRVEKDSMGEVRVPLNAKWRAQTQRAVQNFPISGQPIERELIAGLALIKGAGARVRAKRGLLDATKAEAIAAVAGEVARGDWDAEFPIDVFQTGSGTSSNMNANEVLASLAAERLNNAAAERLNDAAAEPAGERFNVHPNDDVNDPLSSNDQFPSAIHVAATKAVVVDLIPSLQYLAAAFEAKAGEFATVVKSGRTHLMDATPVTLGQEFAGYAAQLRYGVERLQAAVPRVAELPLGGTAVGTGINAPAGFAAEVIALLAAETGLPLTEARNHFEAQGARDALVELSGALRTIAVSMNKISNDIRWMGSGPRTGLTELFLPDLQPGSSIMPGKVNPVLCEAVCQVVAQVIGNDAAVAFAGASGNFELNVMLPVLARNVLESVRLIANVSRVFADKCVSGIEANAERCREYAESSPSIVTPLNHYVGYDEAAKIAKQSLAERKTIREVVLERGHVRSGAITEEKLDEVLDVLSMTRPAE</sequence>
<feature type="binding site" evidence="5">
    <location>
        <begin position="114"/>
        <end position="116"/>
    </location>
    <ligand>
        <name>substrate</name>
    </ligand>
</feature>
<feature type="site" description="Important for catalytic activity" evidence="5">
    <location>
        <position position="359"/>
    </location>
</feature>
<accession>A0ABU2JA44</accession>
<evidence type="ECO:0000313" key="8">
    <source>
        <dbReference type="EMBL" id="MDT0261832.1"/>
    </source>
</evidence>
<protein>
    <recommendedName>
        <fullName evidence="5">Fumarate hydratase class II</fullName>
        <shortName evidence="5">Fumarase C</shortName>
        <ecNumber evidence="5">4.2.1.2</ecNumber>
    </recommendedName>
    <alternativeName>
        <fullName evidence="5">Aerobic fumarase</fullName>
    </alternativeName>
    <alternativeName>
        <fullName evidence="5">Iron-independent fumarase</fullName>
    </alternativeName>
</protein>
<feature type="active site" description="Proton donor/acceptor" evidence="5">
    <location>
        <position position="216"/>
    </location>
</feature>
<dbReference type="InterPro" id="IPR020557">
    <property type="entry name" value="Fumarate_lyase_CS"/>
</dbReference>
<dbReference type="EC" id="4.2.1.2" evidence="5"/>
<evidence type="ECO:0000259" key="6">
    <source>
        <dbReference type="Pfam" id="PF00206"/>
    </source>
</evidence>
<dbReference type="Pfam" id="PF00206">
    <property type="entry name" value="Lyase_1"/>
    <property type="match status" value="1"/>
</dbReference>
<comment type="catalytic activity">
    <reaction evidence="5">
        <text>(S)-malate = fumarate + H2O</text>
        <dbReference type="Rhea" id="RHEA:12460"/>
        <dbReference type="ChEBI" id="CHEBI:15377"/>
        <dbReference type="ChEBI" id="CHEBI:15589"/>
        <dbReference type="ChEBI" id="CHEBI:29806"/>
        <dbReference type="EC" id="4.2.1.2"/>
    </reaction>
</comment>
<dbReference type="RefSeq" id="WP_311422986.1">
    <property type="nucleotide sequence ID" value="NZ_JAVREH010000010.1"/>
</dbReference>
<feature type="active site" evidence="5">
    <location>
        <position position="346"/>
    </location>
</feature>
<dbReference type="InterPro" id="IPR018951">
    <property type="entry name" value="Fumarase_C_C"/>
</dbReference>
<dbReference type="InterPro" id="IPR024083">
    <property type="entry name" value="Fumarase/histidase_N"/>
</dbReference>
<dbReference type="PANTHER" id="PTHR11444:SF22">
    <property type="entry name" value="FUMARATE HYDRATASE CLASS II"/>
    <property type="match status" value="1"/>
</dbReference>
<feature type="domain" description="Fumarase C C-terminal" evidence="7">
    <location>
        <begin position="436"/>
        <end position="494"/>
    </location>
</feature>
<dbReference type="PANTHER" id="PTHR11444">
    <property type="entry name" value="ASPARTATEAMMONIA/ARGININOSUCCINATE/ADENYLOSUCCINATE LYASE"/>
    <property type="match status" value="1"/>
</dbReference>
<comment type="similarity">
    <text evidence="1 5">Belongs to the class-II fumarase/aspartase family. Fumarase subfamily.</text>
</comment>
<dbReference type="EMBL" id="JAVREH010000010">
    <property type="protein sequence ID" value="MDT0261832.1"/>
    <property type="molecule type" value="Genomic_DNA"/>
</dbReference>
<proteinExistence type="inferred from homology"/>
<keyword evidence="4 5" id="KW-0456">Lyase</keyword>
<dbReference type="InterPro" id="IPR005677">
    <property type="entry name" value="Fum_hydII"/>
</dbReference>
<dbReference type="PRINTS" id="PR00149">
    <property type="entry name" value="FUMRATELYASE"/>
</dbReference>
<dbReference type="Gene3D" id="1.10.40.30">
    <property type="entry name" value="Fumarase/aspartase (C-terminal domain)"/>
    <property type="match status" value="1"/>
</dbReference>